<dbReference type="Pfam" id="PF13649">
    <property type="entry name" value="Methyltransf_25"/>
    <property type="match status" value="1"/>
</dbReference>
<evidence type="ECO:0000313" key="2">
    <source>
        <dbReference type="EMBL" id="PFH59830.1"/>
    </source>
</evidence>
<keyword evidence="3" id="KW-1185">Reference proteome</keyword>
<dbReference type="InterPro" id="IPR029063">
    <property type="entry name" value="SAM-dependent_MTases_sf"/>
</dbReference>
<dbReference type="OrthoDB" id="417697at2759"/>
<reference evidence="2 3" key="1">
    <citation type="journal article" date="2015" name="BMC Genomics">
        <title>Gene expression during zombie ant biting behavior reflects the complexity underlying fungal parasitic behavioral manipulation.</title>
        <authorList>
            <person name="de Bekker C."/>
            <person name="Ohm R.A."/>
            <person name="Loreto R.G."/>
            <person name="Sebastian A."/>
            <person name="Albert I."/>
            <person name="Merrow M."/>
            <person name="Brachmann A."/>
            <person name="Hughes D.P."/>
        </authorList>
    </citation>
    <scope>NUCLEOTIDE SEQUENCE [LARGE SCALE GENOMIC DNA]</scope>
    <source>
        <strain evidence="2 3">SC16a</strain>
    </source>
</reference>
<dbReference type="InterPro" id="IPR041698">
    <property type="entry name" value="Methyltransf_25"/>
</dbReference>
<dbReference type="STRING" id="268505.A0A2A9PG23"/>
<comment type="caution">
    <text evidence="2">The sequence shown here is derived from an EMBL/GenBank/DDBJ whole genome shotgun (WGS) entry which is preliminary data.</text>
</comment>
<dbReference type="CDD" id="cd02440">
    <property type="entry name" value="AdoMet_MTases"/>
    <property type="match status" value="1"/>
</dbReference>
<gene>
    <name evidence="2" type="ORF">XA68_11848</name>
</gene>
<proteinExistence type="predicted"/>
<protein>
    <recommendedName>
        <fullName evidence="1">Methyltransferase domain-containing protein</fullName>
    </recommendedName>
</protein>
<dbReference type="Gene3D" id="3.40.50.150">
    <property type="entry name" value="Vaccinia Virus protein VP39"/>
    <property type="match status" value="1"/>
</dbReference>
<dbReference type="EMBL" id="LAZP02000170">
    <property type="protein sequence ID" value="PFH59830.1"/>
    <property type="molecule type" value="Genomic_DNA"/>
</dbReference>
<evidence type="ECO:0000259" key="1">
    <source>
        <dbReference type="Pfam" id="PF13649"/>
    </source>
</evidence>
<organism evidence="2 3">
    <name type="scientific">Ophiocordyceps unilateralis</name>
    <name type="common">Zombie-ant fungus</name>
    <name type="synonym">Torrubia unilateralis</name>
    <dbReference type="NCBI Taxonomy" id="268505"/>
    <lineage>
        <taxon>Eukaryota</taxon>
        <taxon>Fungi</taxon>
        <taxon>Dikarya</taxon>
        <taxon>Ascomycota</taxon>
        <taxon>Pezizomycotina</taxon>
        <taxon>Sordariomycetes</taxon>
        <taxon>Hypocreomycetidae</taxon>
        <taxon>Hypocreales</taxon>
        <taxon>Ophiocordycipitaceae</taxon>
        <taxon>Ophiocordyceps</taxon>
    </lineage>
</organism>
<sequence>MADPYVLDRNVIESVRLDAQHLLWTMHQGHVLHPDIPIRDDMKIAELGTGTAVWLLDLSRSVPPSVQLHGFDISDKQFPSRSLWPANVTLSLLDSKGRLPPSLVGQYDVVHIRMWMAILHTTEVDEFIGEVKKMLRPKGYIYWEEADIANTRTSLGPEKTFQQEIQALCKIVGMNQDWVRTLPTYFQRQNLKIIEAKQIDFKGYTSQLCKNTHLLAFEQMIQGIKRKMMSGQVETGRSVAKCEDSLTKLLSRFNDGLVYNWVPVSVLGQLQS</sequence>
<reference evidence="2 3" key="2">
    <citation type="journal article" date="2017" name="Sci. Rep.">
        <title>Ant-infecting Ophiocordyceps genomes reveal a high diversity of potential behavioral manipulation genes and a possible major role for enterotoxins.</title>
        <authorList>
            <person name="de Bekker C."/>
            <person name="Ohm R.A."/>
            <person name="Evans H.C."/>
            <person name="Brachmann A."/>
            <person name="Hughes D.P."/>
        </authorList>
    </citation>
    <scope>NUCLEOTIDE SEQUENCE [LARGE SCALE GENOMIC DNA]</scope>
    <source>
        <strain evidence="2 3">SC16a</strain>
    </source>
</reference>
<feature type="domain" description="Methyltransferase" evidence="1">
    <location>
        <begin position="44"/>
        <end position="139"/>
    </location>
</feature>
<dbReference type="SUPFAM" id="SSF53335">
    <property type="entry name" value="S-adenosyl-L-methionine-dependent methyltransferases"/>
    <property type="match status" value="1"/>
</dbReference>
<name>A0A2A9PG23_OPHUN</name>
<dbReference type="AlphaFoldDB" id="A0A2A9PG23"/>
<accession>A0A2A9PG23</accession>
<evidence type="ECO:0000313" key="3">
    <source>
        <dbReference type="Proteomes" id="UP000037136"/>
    </source>
</evidence>
<dbReference type="Proteomes" id="UP000037136">
    <property type="component" value="Unassembled WGS sequence"/>
</dbReference>